<name>A0A0P0UZ58_ORYSJ</name>
<keyword evidence="1" id="KW-1133">Transmembrane helix</keyword>
<organism evidence="2 3">
    <name type="scientific">Oryza sativa subsp. japonica</name>
    <name type="common">Rice</name>
    <dbReference type="NCBI Taxonomy" id="39947"/>
    <lineage>
        <taxon>Eukaryota</taxon>
        <taxon>Viridiplantae</taxon>
        <taxon>Streptophyta</taxon>
        <taxon>Embryophyta</taxon>
        <taxon>Tracheophyta</taxon>
        <taxon>Spermatophyta</taxon>
        <taxon>Magnoliopsida</taxon>
        <taxon>Liliopsida</taxon>
        <taxon>Poales</taxon>
        <taxon>Poaceae</taxon>
        <taxon>BOP clade</taxon>
        <taxon>Oryzoideae</taxon>
        <taxon>Oryzeae</taxon>
        <taxon>Oryzinae</taxon>
        <taxon>Oryza</taxon>
        <taxon>Oryza sativa</taxon>
    </lineage>
</organism>
<dbReference type="EMBL" id="AP008207">
    <property type="protein sequence ID" value="BAH90947.1"/>
    <property type="molecule type" value="Genomic_DNA"/>
</dbReference>
<keyword evidence="1" id="KW-0812">Transmembrane</keyword>
<dbReference type="OMA" id="MRCAERT"/>
<protein>
    <submittedName>
        <fullName evidence="2">Os01g0192550 protein</fullName>
    </submittedName>
</protein>
<dbReference type="KEGG" id="dosa:Os01g0192550"/>
<gene>
    <name evidence="2" type="ordered locus">Os01g0192550</name>
</gene>
<evidence type="ECO:0000256" key="1">
    <source>
        <dbReference type="SAM" id="Phobius"/>
    </source>
</evidence>
<sequence>MSSPRDAGWQGDFGTFSFFLLLSREIYVCLFAFVQWCFCWVDGLHNPGLTRLAVLLIHGRPRSMLAVSLIAPSSYWRCFISNWPHNTQMISKLVFSVCFFVLFLRKVSLGMRCAERTNHLLKSTEINRQGDVYIGRNTSNHKSSKFGYAKFNRGIERLNI</sequence>
<accession>A0A0P0UZ58</accession>
<proteinExistence type="predicted"/>
<reference evidence="3" key="2">
    <citation type="journal article" date="2008" name="Nucleic Acids Res.">
        <title>The rice annotation project database (RAP-DB): 2008 update.</title>
        <authorList>
            <consortium name="The rice annotation project (RAP)"/>
        </authorList>
    </citation>
    <scope>GENOME REANNOTATION</scope>
    <source>
        <strain evidence="3">cv. Nipponbare</strain>
    </source>
</reference>
<reference evidence="2 3" key="1">
    <citation type="journal article" date="2005" name="Nature">
        <title>The map-based sequence of the rice genome.</title>
        <authorList>
            <consortium name="International rice genome sequencing project (IRGSP)"/>
            <person name="Matsumoto T."/>
            <person name="Wu J."/>
            <person name="Kanamori H."/>
            <person name="Katayose Y."/>
            <person name="Fujisawa M."/>
            <person name="Namiki N."/>
            <person name="Mizuno H."/>
            <person name="Yamamoto K."/>
            <person name="Antonio B.A."/>
            <person name="Baba T."/>
            <person name="Sakata K."/>
            <person name="Nagamura Y."/>
            <person name="Aoki H."/>
            <person name="Arikawa K."/>
            <person name="Arita K."/>
            <person name="Bito T."/>
            <person name="Chiden Y."/>
            <person name="Fujitsuka N."/>
            <person name="Fukunaka R."/>
            <person name="Hamada M."/>
            <person name="Harada C."/>
            <person name="Hayashi A."/>
            <person name="Hijishita S."/>
            <person name="Honda M."/>
            <person name="Hosokawa S."/>
            <person name="Ichikawa Y."/>
            <person name="Idonuma A."/>
            <person name="Iijima M."/>
            <person name="Ikeda M."/>
            <person name="Ikeno M."/>
            <person name="Ito K."/>
            <person name="Ito S."/>
            <person name="Ito T."/>
            <person name="Ito Y."/>
            <person name="Ito Y."/>
            <person name="Iwabuchi A."/>
            <person name="Kamiya K."/>
            <person name="Karasawa W."/>
            <person name="Kurita K."/>
            <person name="Katagiri S."/>
            <person name="Kikuta A."/>
            <person name="Kobayashi H."/>
            <person name="Kobayashi N."/>
            <person name="Machita K."/>
            <person name="Maehara T."/>
            <person name="Masukawa M."/>
            <person name="Mizubayashi T."/>
            <person name="Mukai Y."/>
            <person name="Nagasaki H."/>
            <person name="Nagata Y."/>
            <person name="Naito S."/>
            <person name="Nakashima M."/>
            <person name="Nakama Y."/>
            <person name="Nakamichi Y."/>
            <person name="Nakamura M."/>
            <person name="Meguro A."/>
            <person name="Negishi M."/>
            <person name="Ohta I."/>
            <person name="Ohta T."/>
            <person name="Okamoto M."/>
            <person name="Ono N."/>
            <person name="Saji S."/>
            <person name="Sakaguchi M."/>
            <person name="Sakai K."/>
            <person name="Shibata M."/>
            <person name="Shimokawa T."/>
            <person name="Song J."/>
            <person name="Takazaki Y."/>
            <person name="Terasawa K."/>
            <person name="Tsugane M."/>
            <person name="Tsuji K."/>
            <person name="Ueda S."/>
            <person name="Waki K."/>
            <person name="Yamagata H."/>
            <person name="Yamamoto M."/>
            <person name="Yamamoto S."/>
            <person name="Yamane H."/>
            <person name="Yoshiki S."/>
            <person name="Yoshihara R."/>
            <person name="Yukawa K."/>
            <person name="Zhong H."/>
            <person name="Yano M."/>
            <person name="Yuan Q."/>
            <person name="Ouyang S."/>
            <person name="Liu J."/>
            <person name="Jones K.M."/>
            <person name="Gansberger K."/>
            <person name="Moffat K."/>
            <person name="Hill J."/>
            <person name="Bera J."/>
            <person name="Fadrosh D."/>
            <person name="Jin S."/>
            <person name="Johri S."/>
            <person name="Kim M."/>
            <person name="Overton L."/>
            <person name="Reardon M."/>
            <person name="Tsitrin T."/>
            <person name="Vuong H."/>
            <person name="Weaver B."/>
            <person name="Ciecko A."/>
            <person name="Tallon L."/>
            <person name="Jackson J."/>
            <person name="Pai G."/>
            <person name="Aken S.V."/>
            <person name="Utterback T."/>
            <person name="Reidmuller S."/>
            <person name="Feldblyum T."/>
            <person name="Hsiao J."/>
            <person name="Zismann V."/>
            <person name="Iobst S."/>
            <person name="de Vazeille A.R."/>
            <person name="Buell C.R."/>
            <person name="Ying K."/>
            <person name="Li Y."/>
            <person name="Lu T."/>
            <person name="Huang Y."/>
            <person name="Zhao Q."/>
            <person name="Feng Q."/>
            <person name="Zhang L."/>
            <person name="Zhu J."/>
            <person name="Weng Q."/>
            <person name="Mu J."/>
            <person name="Lu Y."/>
            <person name="Fan D."/>
            <person name="Liu Y."/>
            <person name="Guan J."/>
            <person name="Zhang Y."/>
            <person name="Yu S."/>
            <person name="Liu X."/>
            <person name="Zhang Y."/>
            <person name="Hong G."/>
            <person name="Han B."/>
            <person name="Choisne N."/>
            <person name="Demange N."/>
            <person name="Orjeda G."/>
            <person name="Samain S."/>
            <person name="Cattolico L."/>
            <person name="Pelletier E."/>
            <person name="Couloux A."/>
            <person name="Segurens B."/>
            <person name="Wincker P."/>
            <person name="D'Hont A."/>
            <person name="Scarpelli C."/>
            <person name="Weissenbach J."/>
            <person name="Salanoubat M."/>
            <person name="Quetier F."/>
            <person name="Yu Y."/>
            <person name="Kim H.R."/>
            <person name="Rambo T."/>
            <person name="Currie J."/>
            <person name="Collura K."/>
            <person name="Luo M."/>
            <person name="Yang T."/>
            <person name="Ammiraju J.S.S."/>
            <person name="Engler F."/>
            <person name="Soderlund C."/>
            <person name="Wing R.A."/>
            <person name="Palmer L.E."/>
            <person name="de la Bastide M."/>
            <person name="Spiegel L."/>
            <person name="Nascimento L."/>
            <person name="Zutavern T."/>
            <person name="O'Shaughnessy A."/>
            <person name="Dike S."/>
            <person name="Dedhia N."/>
            <person name="Preston R."/>
            <person name="Balija V."/>
            <person name="McCombie W.R."/>
            <person name="Chow T."/>
            <person name="Chen H."/>
            <person name="Chung M."/>
            <person name="Chen C."/>
            <person name="Shaw J."/>
            <person name="Wu H."/>
            <person name="Hsiao K."/>
            <person name="Chao Y."/>
            <person name="Chu M."/>
            <person name="Cheng C."/>
            <person name="Hour A."/>
            <person name="Lee P."/>
            <person name="Lin S."/>
            <person name="Lin Y."/>
            <person name="Liou J."/>
            <person name="Liu S."/>
            <person name="Hsing Y."/>
            <person name="Raghuvanshi S."/>
            <person name="Mohanty A."/>
            <person name="Bharti A.K."/>
            <person name="Gaur A."/>
            <person name="Gupta V."/>
            <person name="Kumar D."/>
            <person name="Ravi V."/>
            <person name="Vij S."/>
            <person name="Kapur A."/>
            <person name="Khurana P."/>
            <person name="Khurana P."/>
            <person name="Khurana J.P."/>
            <person name="Tyagi A.K."/>
            <person name="Gaikwad K."/>
            <person name="Singh A."/>
            <person name="Dalal V."/>
            <person name="Srivastava S."/>
            <person name="Dixit A."/>
            <person name="Pal A.K."/>
            <person name="Ghazi I.A."/>
            <person name="Yadav M."/>
            <person name="Pandit A."/>
            <person name="Bhargava A."/>
            <person name="Sureshbabu K."/>
            <person name="Batra K."/>
            <person name="Sharma T.R."/>
            <person name="Mohapatra T."/>
            <person name="Singh N.K."/>
            <person name="Messing J."/>
            <person name="Nelson A.B."/>
            <person name="Fuks G."/>
            <person name="Kavchok S."/>
            <person name="Keizer G."/>
            <person name="Linton E."/>
            <person name="Llaca V."/>
            <person name="Song R."/>
            <person name="Tanyolac B."/>
            <person name="Young S."/>
            <person name="Ho-Il K."/>
            <person name="Hahn J.H."/>
            <person name="Sangsakoo G."/>
            <person name="Vanavichit A."/>
            <person name="de Mattos Luiz.A.T."/>
            <person name="Zimmer P.D."/>
            <person name="Malone G."/>
            <person name="Dellagostin O."/>
            <person name="de Oliveira A.C."/>
            <person name="Bevan M."/>
            <person name="Bancroft I."/>
            <person name="Minx P."/>
            <person name="Cordum H."/>
            <person name="Wilson R."/>
            <person name="Cheng Z."/>
            <person name="Jin W."/>
            <person name="Jiang J."/>
            <person name="Leong S.A."/>
            <person name="Iwama H."/>
            <person name="Gojobori T."/>
            <person name="Itoh T."/>
            <person name="Niimura Y."/>
            <person name="Fujii Y."/>
            <person name="Habara T."/>
            <person name="Sakai H."/>
            <person name="Sato Y."/>
            <person name="Wilson G."/>
            <person name="Kumar K."/>
            <person name="McCouch S."/>
            <person name="Juretic N."/>
            <person name="Hoen D."/>
            <person name="Wright S."/>
            <person name="Bruskiewich R."/>
            <person name="Bureau T."/>
            <person name="Miyao A."/>
            <person name="Hirochika H."/>
            <person name="Nishikawa T."/>
            <person name="Kadowaki K."/>
            <person name="Sugiura M."/>
            <person name="Burr B."/>
            <person name="Sasaki T."/>
        </authorList>
    </citation>
    <scope>NUCLEOTIDE SEQUENCE [LARGE SCALE GENOMIC DNA]</scope>
    <source>
        <strain evidence="3">cv. Nipponbare</strain>
    </source>
</reference>
<evidence type="ECO:0000313" key="2">
    <source>
        <dbReference type="EMBL" id="BAH90947.1"/>
    </source>
</evidence>
<feature type="transmembrane region" description="Helical" evidence="1">
    <location>
        <begin position="89"/>
        <end position="107"/>
    </location>
</feature>
<dbReference type="Proteomes" id="UP000000763">
    <property type="component" value="Chromosome 1"/>
</dbReference>
<evidence type="ECO:0000313" key="3">
    <source>
        <dbReference type="Proteomes" id="UP000000763"/>
    </source>
</evidence>
<dbReference type="Gramene" id="Os01t0192550-01">
    <property type="protein sequence ID" value="Os01t0192550-01"/>
    <property type="gene ID" value="Os01g0192550"/>
</dbReference>
<keyword evidence="1" id="KW-0472">Membrane</keyword>
<dbReference type="AlphaFoldDB" id="A0A0P0UZ58"/>